<accession>A0A6L6X985</accession>
<dbReference type="EMBL" id="WPNZ01000034">
    <property type="protein sequence ID" value="MVO90503.1"/>
    <property type="molecule type" value="Genomic_DNA"/>
</dbReference>
<dbReference type="Gene3D" id="1.10.357.10">
    <property type="entry name" value="Tetracycline Repressor, domain 2"/>
    <property type="match status" value="1"/>
</dbReference>
<sequence length="242" mass="25862">MGRGSTAAAAAGPEPAARHHGNRHGRSEQARQAVLEAADDLLVEKGFTGVTIEGIAARAGVAKQTVYRWWKTKTDVLLDAFLQDAAEALTPPDHGDLGQDLRAHLRRLALFLTRSDAGAVFKALIGHAQHDPAFAAALRAGYLDEQRRRDRLPLERAVERGRLPAGLDIAAEIDQLVGPVYHRVLVTAEPVDEAFTDRLVEAFLRRLGVADLTDVADPIDAADVGDGADTGDAADTGKMGSR</sequence>
<dbReference type="InterPro" id="IPR036271">
    <property type="entry name" value="Tet_transcr_reg_TetR-rel_C_sf"/>
</dbReference>
<dbReference type="InterPro" id="IPR009057">
    <property type="entry name" value="Homeodomain-like_sf"/>
</dbReference>
<organism evidence="7 8">
    <name type="scientific">Streptomyces typhae</name>
    <dbReference type="NCBI Taxonomy" id="2681492"/>
    <lineage>
        <taxon>Bacteria</taxon>
        <taxon>Bacillati</taxon>
        <taxon>Actinomycetota</taxon>
        <taxon>Actinomycetes</taxon>
        <taxon>Kitasatosporales</taxon>
        <taxon>Streptomycetaceae</taxon>
        <taxon>Streptomyces</taxon>
    </lineage>
</organism>
<dbReference type="PROSITE" id="PS50977">
    <property type="entry name" value="HTH_TETR_2"/>
    <property type="match status" value="1"/>
</dbReference>
<dbReference type="Gene3D" id="1.10.10.60">
    <property type="entry name" value="Homeodomain-like"/>
    <property type="match status" value="1"/>
</dbReference>
<evidence type="ECO:0000256" key="1">
    <source>
        <dbReference type="ARBA" id="ARBA00023015"/>
    </source>
</evidence>
<keyword evidence="1" id="KW-0805">Transcription regulation</keyword>
<dbReference type="PANTHER" id="PTHR30055:SF148">
    <property type="entry name" value="TETR-FAMILY TRANSCRIPTIONAL REGULATOR"/>
    <property type="match status" value="1"/>
</dbReference>
<protein>
    <submittedName>
        <fullName evidence="7">TetR family transcriptional regulator</fullName>
    </submittedName>
</protein>
<dbReference type="InterPro" id="IPR011075">
    <property type="entry name" value="TetR_C"/>
</dbReference>
<dbReference type="Pfam" id="PF16859">
    <property type="entry name" value="TetR_C_11"/>
    <property type="match status" value="1"/>
</dbReference>
<dbReference type="SUPFAM" id="SSF48498">
    <property type="entry name" value="Tetracyclin repressor-like, C-terminal domain"/>
    <property type="match status" value="1"/>
</dbReference>
<proteinExistence type="predicted"/>
<dbReference type="SUPFAM" id="SSF46689">
    <property type="entry name" value="Homeodomain-like"/>
    <property type="match status" value="1"/>
</dbReference>
<feature type="DNA-binding region" description="H-T-H motif" evidence="4">
    <location>
        <begin position="51"/>
        <end position="70"/>
    </location>
</feature>
<dbReference type="PRINTS" id="PR00455">
    <property type="entry name" value="HTHTETR"/>
</dbReference>
<name>A0A6L6X985_9ACTN</name>
<evidence type="ECO:0000256" key="3">
    <source>
        <dbReference type="ARBA" id="ARBA00023163"/>
    </source>
</evidence>
<feature type="domain" description="HTH tetR-type" evidence="6">
    <location>
        <begin position="28"/>
        <end position="88"/>
    </location>
</feature>
<keyword evidence="3" id="KW-0804">Transcription</keyword>
<dbReference type="AlphaFoldDB" id="A0A6L6X985"/>
<evidence type="ECO:0000256" key="5">
    <source>
        <dbReference type="SAM" id="MobiDB-lite"/>
    </source>
</evidence>
<evidence type="ECO:0000313" key="8">
    <source>
        <dbReference type="Proteomes" id="UP000483802"/>
    </source>
</evidence>
<keyword evidence="8" id="KW-1185">Reference proteome</keyword>
<comment type="caution">
    <text evidence="7">The sequence shown here is derived from an EMBL/GenBank/DDBJ whole genome shotgun (WGS) entry which is preliminary data.</text>
</comment>
<dbReference type="Proteomes" id="UP000483802">
    <property type="component" value="Unassembled WGS sequence"/>
</dbReference>
<feature type="region of interest" description="Disordered" evidence="5">
    <location>
        <begin position="220"/>
        <end position="242"/>
    </location>
</feature>
<evidence type="ECO:0000313" key="7">
    <source>
        <dbReference type="EMBL" id="MVO90503.1"/>
    </source>
</evidence>
<dbReference type="InterPro" id="IPR050109">
    <property type="entry name" value="HTH-type_TetR-like_transc_reg"/>
</dbReference>
<gene>
    <name evidence="7" type="ORF">GPA10_38585</name>
</gene>
<evidence type="ECO:0000256" key="4">
    <source>
        <dbReference type="PROSITE-ProRule" id="PRU00335"/>
    </source>
</evidence>
<evidence type="ECO:0000259" key="6">
    <source>
        <dbReference type="PROSITE" id="PS50977"/>
    </source>
</evidence>
<dbReference type="InterPro" id="IPR001647">
    <property type="entry name" value="HTH_TetR"/>
</dbReference>
<dbReference type="PANTHER" id="PTHR30055">
    <property type="entry name" value="HTH-TYPE TRANSCRIPTIONAL REGULATOR RUTR"/>
    <property type="match status" value="1"/>
</dbReference>
<dbReference type="RefSeq" id="WP_157169505.1">
    <property type="nucleotide sequence ID" value="NZ_WPNZ01000034.1"/>
</dbReference>
<feature type="region of interest" description="Disordered" evidence="5">
    <location>
        <begin position="1"/>
        <end position="29"/>
    </location>
</feature>
<evidence type="ECO:0000256" key="2">
    <source>
        <dbReference type="ARBA" id="ARBA00023125"/>
    </source>
</evidence>
<keyword evidence="2 4" id="KW-0238">DNA-binding</keyword>
<reference evidence="7 8" key="1">
    <citation type="submission" date="2019-11" db="EMBL/GenBank/DDBJ databases">
        <title>Streptomyces typhae sp. nov., a novel endophytic actinomycete isolated from the root of cattail pollen (Typha angustifolia L.).</title>
        <authorList>
            <person name="Peng C."/>
        </authorList>
    </citation>
    <scope>NUCLEOTIDE SEQUENCE [LARGE SCALE GENOMIC DNA]</scope>
    <source>
        <strain evidence="8">p1417</strain>
    </source>
</reference>
<dbReference type="GO" id="GO:0003700">
    <property type="term" value="F:DNA-binding transcription factor activity"/>
    <property type="evidence" value="ECO:0007669"/>
    <property type="project" value="TreeGrafter"/>
</dbReference>
<dbReference type="GO" id="GO:0000976">
    <property type="term" value="F:transcription cis-regulatory region binding"/>
    <property type="evidence" value="ECO:0007669"/>
    <property type="project" value="TreeGrafter"/>
</dbReference>
<dbReference type="Pfam" id="PF00440">
    <property type="entry name" value="TetR_N"/>
    <property type="match status" value="1"/>
</dbReference>